<evidence type="ECO:0000256" key="3">
    <source>
        <dbReference type="ARBA" id="ARBA00022692"/>
    </source>
</evidence>
<evidence type="ECO:0000313" key="9">
    <source>
        <dbReference type="Proteomes" id="UP000236745"/>
    </source>
</evidence>
<feature type="transmembrane region" description="Helical" evidence="6">
    <location>
        <begin position="280"/>
        <end position="298"/>
    </location>
</feature>
<dbReference type="OrthoDB" id="8028969at2"/>
<feature type="transmembrane region" description="Helical" evidence="6">
    <location>
        <begin position="125"/>
        <end position="143"/>
    </location>
</feature>
<dbReference type="InterPro" id="IPR000620">
    <property type="entry name" value="EamA_dom"/>
</dbReference>
<feature type="transmembrane region" description="Helical" evidence="6">
    <location>
        <begin position="39"/>
        <end position="58"/>
    </location>
</feature>
<dbReference type="GO" id="GO:0016020">
    <property type="term" value="C:membrane"/>
    <property type="evidence" value="ECO:0007669"/>
    <property type="project" value="UniProtKB-SubCell"/>
</dbReference>
<accession>A0A1H6CR34</accession>
<dbReference type="RefSeq" id="WP_104004435.1">
    <property type="nucleotide sequence ID" value="NZ_FNVQ01000004.1"/>
</dbReference>
<name>A0A1H6CR34_9GAMM</name>
<feature type="transmembrane region" description="Helical" evidence="6">
    <location>
        <begin position="97"/>
        <end position="118"/>
    </location>
</feature>
<keyword evidence="5 6" id="KW-0472">Membrane</keyword>
<keyword evidence="3 6" id="KW-0812">Transmembrane</keyword>
<protein>
    <submittedName>
        <fullName evidence="8">EamA-like transporter family protein</fullName>
    </submittedName>
</protein>
<evidence type="ECO:0000256" key="1">
    <source>
        <dbReference type="ARBA" id="ARBA00004141"/>
    </source>
</evidence>
<evidence type="ECO:0000313" key="8">
    <source>
        <dbReference type="EMBL" id="SEG75207.1"/>
    </source>
</evidence>
<feature type="transmembrane region" description="Helical" evidence="6">
    <location>
        <begin position="70"/>
        <end position="91"/>
    </location>
</feature>
<dbReference type="EMBL" id="FNVQ01000004">
    <property type="protein sequence ID" value="SEG75207.1"/>
    <property type="molecule type" value="Genomic_DNA"/>
</dbReference>
<dbReference type="Pfam" id="PF00892">
    <property type="entry name" value="EamA"/>
    <property type="match status" value="2"/>
</dbReference>
<dbReference type="InterPro" id="IPR050638">
    <property type="entry name" value="AA-Vitamin_Transporters"/>
</dbReference>
<keyword evidence="4 6" id="KW-1133">Transmembrane helix</keyword>
<gene>
    <name evidence="8" type="ORF">SAMN05444390_10429</name>
</gene>
<feature type="transmembrane region" description="Helical" evidence="6">
    <location>
        <begin position="225"/>
        <end position="243"/>
    </location>
</feature>
<dbReference type="PANTHER" id="PTHR32322:SF2">
    <property type="entry name" value="EAMA DOMAIN-CONTAINING PROTEIN"/>
    <property type="match status" value="1"/>
</dbReference>
<evidence type="ECO:0000256" key="5">
    <source>
        <dbReference type="ARBA" id="ARBA00023136"/>
    </source>
</evidence>
<feature type="transmembrane region" description="Helical" evidence="6">
    <location>
        <begin position="185"/>
        <end position="205"/>
    </location>
</feature>
<organism evidence="8 9">
    <name type="scientific">Marinobacterium lutimaris</name>
    <dbReference type="NCBI Taxonomy" id="568106"/>
    <lineage>
        <taxon>Bacteria</taxon>
        <taxon>Pseudomonadati</taxon>
        <taxon>Pseudomonadota</taxon>
        <taxon>Gammaproteobacteria</taxon>
        <taxon>Oceanospirillales</taxon>
        <taxon>Oceanospirillaceae</taxon>
        <taxon>Marinobacterium</taxon>
    </lineage>
</organism>
<feature type="transmembrane region" description="Helical" evidence="6">
    <location>
        <begin position="155"/>
        <end position="173"/>
    </location>
</feature>
<dbReference type="InterPro" id="IPR037185">
    <property type="entry name" value="EmrE-like"/>
</dbReference>
<evidence type="ECO:0000259" key="7">
    <source>
        <dbReference type="Pfam" id="PF00892"/>
    </source>
</evidence>
<feature type="domain" description="EamA" evidence="7">
    <location>
        <begin position="12"/>
        <end position="142"/>
    </location>
</feature>
<dbReference type="Proteomes" id="UP000236745">
    <property type="component" value="Unassembled WGS sequence"/>
</dbReference>
<sequence>MDRLMKTTFGAHLMMLLWALLVGGSFPLAATFDRDLSPLWLTVVRFFIAAALMLPWVIRQPGWLPNTAKAWGGYTLLGVFLAVFFGTQFAALNLTSALSVAALFVTLPAIAWLLARLAGIERSGIGRLLVLLVGAAGALGLNLQGRAGSFSGFGLGEWLFLAGCACSAAYSVSSRVLVLRDWLPANPLLATFWSLLIGALLMMLLAQVEGGDSERFWQLLGLRDIAVLGLLALFASFMTFWILQSAMQVLMPSSVAAYSYLTPLVSLALALYAGSADLNPLTWISLGLLLVTVFWLIGSERGSVNPALAGR</sequence>
<feature type="domain" description="EamA" evidence="7">
    <location>
        <begin position="155"/>
        <end position="296"/>
    </location>
</feature>
<dbReference type="AlphaFoldDB" id="A0A1H6CR34"/>
<evidence type="ECO:0000256" key="2">
    <source>
        <dbReference type="ARBA" id="ARBA00007362"/>
    </source>
</evidence>
<comment type="similarity">
    <text evidence="2">Belongs to the EamA transporter family.</text>
</comment>
<keyword evidence="9" id="KW-1185">Reference proteome</keyword>
<dbReference type="PANTHER" id="PTHR32322">
    <property type="entry name" value="INNER MEMBRANE TRANSPORTER"/>
    <property type="match status" value="1"/>
</dbReference>
<reference evidence="8 9" key="1">
    <citation type="submission" date="2016-10" db="EMBL/GenBank/DDBJ databases">
        <authorList>
            <person name="de Groot N.N."/>
        </authorList>
    </citation>
    <scope>NUCLEOTIDE SEQUENCE [LARGE SCALE GENOMIC DNA]</scope>
    <source>
        <strain evidence="8 9">DSM 22012</strain>
    </source>
</reference>
<dbReference type="SUPFAM" id="SSF103481">
    <property type="entry name" value="Multidrug resistance efflux transporter EmrE"/>
    <property type="match status" value="1"/>
</dbReference>
<proteinExistence type="inferred from homology"/>
<comment type="subcellular location">
    <subcellularLocation>
        <location evidence="1">Membrane</location>
        <topology evidence="1">Multi-pass membrane protein</topology>
    </subcellularLocation>
</comment>
<evidence type="ECO:0000256" key="4">
    <source>
        <dbReference type="ARBA" id="ARBA00022989"/>
    </source>
</evidence>
<evidence type="ECO:0000256" key="6">
    <source>
        <dbReference type="SAM" id="Phobius"/>
    </source>
</evidence>
<feature type="transmembrane region" description="Helical" evidence="6">
    <location>
        <begin position="255"/>
        <end position="274"/>
    </location>
</feature>